<accession>A0A512NHG4</accession>
<dbReference type="InterPro" id="IPR007138">
    <property type="entry name" value="ABM_dom"/>
</dbReference>
<feature type="domain" description="ABM" evidence="1">
    <location>
        <begin position="2"/>
        <end position="93"/>
    </location>
</feature>
<proteinExistence type="predicted"/>
<comment type="caution">
    <text evidence="2">The sequence shown here is derived from an EMBL/GenBank/DDBJ whole genome shotgun (WGS) entry which is preliminary data.</text>
</comment>
<dbReference type="PANTHER" id="PTHR37811:SF2">
    <property type="entry name" value="ABM DOMAIN-CONTAINING PROTEIN"/>
    <property type="match status" value="1"/>
</dbReference>
<evidence type="ECO:0000313" key="3">
    <source>
        <dbReference type="Proteomes" id="UP000321058"/>
    </source>
</evidence>
<organism evidence="2 3">
    <name type="scientific">Reyranella soli</name>
    <dbReference type="NCBI Taxonomy" id="1230389"/>
    <lineage>
        <taxon>Bacteria</taxon>
        <taxon>Pseudomonadati</taxon>
        <taxon>Pseudomonadota</taxon>
        <taxon>Alphaproteobacteria</taxon>
        <taxon>Hyphomicrobiales</taxon>
        <taxon>Reyranellaceae</taxon>
        <taxon>Reyranella</taxon>
    </lineage>
</organism>
<dbReference type="Proteomes" id="UP000321058">
    <property type="component" value="Unassembled WGS sequence"/>
</dbReference>
<protein>
    <recommendedName>
        <fullName evidence="1">ABM domain-containing protein</fullName>
    </recommendedName>
</protein>
<dbReference type="PANTHER" id="PTHR37811">
    <property type="entry name" value="BLL5343 PROTEIN"/>
    <property type="match status" value="1"/>
</dbReference>
<sequence>MFSVIFEVHPKPEKFDLYLDLAKRLRPALEGMDGFVDNERFESSRRPGWILSHSTWRDEKSVVRWRTVAQHHDTQQRGRDEVFQDYHLRVGEIVADTAPPPGRSIVEQRLDETETGAAKFATLTEVHPSSSEVHIASAATLPESLLLDRHAGDLLDYDVFSSIYNQGKCAFLASWRDRPSAERFKPRLFAGISTRHRIVRVVRDYGMFDRRESPQYYPPIGNRSSGSIT</sequence>
<dbReference type="OrthoDB" id="9797060at2"/>
<dbReference type="PROSITE" id="PS51725">
    <property type="entry name" value="ABM"/>
    <property type="match status" value="1"/>
</dbReference>
<dbReference type="AlphaFoldDB" id="A0A512NHG4"/>
<gene>
    <name evidence="2" type="ORF">RSO01_55550</name>
</gene>
<dbReference type="InterPro" id="IPR011008">
    <property type="entry name" value="Dimeric_a/b-barrel"/>
</dbReference>
<evidence type="ECO:0000313" key="2">
    <source>
        <dbReference type="EMBL" id="GEP58389.1"/>
    </source>
</evidence>
<dbReference type="SUPFAM" id="SSF54909">
    <property type="entry name" value="Dimeric alpha+beta barrel"/>
    <property type="match status" value="1"/>
</dbReference>
<evidence type="ECO:0000259" key="1">
    <source>
        <dbReference type="PROSITE" id="PS51725"/>
    </source>
</evidence>
<reference evidence="2 3" key="1">
    <citation type="submission" date="2019-07" db="EMBL/GenBank/DDBJ databases">
        <title>Whole genome shotgun sequence of Reyranella soli NBRC 108950.</title>
        <authorList>
            <person name="Hosoyama A."/>
            <person name="Uohara A."/>
            <person name="Ohji S."/>
            <person name="Ichikawa N."/>
        </authorList>
    </citation>
    <scope>NUCLEOTIDE SEQUENCE [LARGE SCALE GENOMIC DNA]</scope>
    <source>
        <strain evidence="2 3">NBRC 108950</strain>
    </source>
</reference>
<dbReference type="EMBL" id="BKAJ01000099">
    <property type="protein sequence ID" value="GEP58389.1"/>
    <property type="molecule type" value="Genomic_DNA"/>
</dbReference>
<dbReference type="Pfam" id="PF03992">
    <property type="entry name" value="ABM"/>
    <property type="match status" value="1"/>
</dbReference>
<keyword evidence="3" id="KW-1185">Reference proteome</keyword>
<dbReference type="InterPro" id="IPR052936">
    <property type="entry name" value="Jasmonate_Hydroxylase-like"/>
</dbReference>
<dbReference type="Gene3D" id="3.30.70.100">
    <property type="match status" value="1"/>
</dbReference>
<dbReference type="RefSeq" id="WP_147153570.1">
    <property type="nucleotide sequence ID" value="NZ_BKAJ01000099.1"/>
</dbReference>
<name>A0A512NHG4_9HYPH</name>